<name>A0A1N7MH30_9BACL</name>
<gene>
    <name evidence="2" type="ORF">SAMN05421799_105136</name>
</gene>
<feature type="region of interest" description="Disordered" evidence="1">
    <location>
        <begin position="150"/>
        <end position="182"/>
    </location>
</feature>
<evidence type="ECO:0000313" key="2">
    <source>
        <dbReference type="EMBL" id="SIS85259.1"/>
    </source>
</evidence>
<feature type="compositionally biased region" description="Polar residues" evidence="1">
    <location>
        <begin position="163"/>
        <end position="172"/>
    </location>
</feature>
<evidence type="ECO:0000256" key="1">
    <source>
        <dbReference type="SAM" id="MobiDB-lite"/>
    </source>
</evidence>
<evidence type="ECO:0000313" key="3">
    <source>
        <dbReference type="Proteomes" id="UP000186156"/>
    </source>
</evidence>
<dbReference type="STRING" id="252246.SAMN05421799_105136"/>
<dbReference type="OrthoDB" id="2621482at2"/>
<accession>A0A1N7MH30</accession>
<organism evidence="2 3">
    <name type="scientific">Alicyclobacillus vulcanalis</name>
    <dbReference type="NCBI Taxonomy" id="252246"/>
    <lineage>
        <taxon>Bacteria</taxon>
        <taxon>Bacillati</taxon>
        <taxon>Bacillota</taxon>
        <taxon>Bacilli</taxon>
        <taxon>Bacillales</taxon>
        <taxon>Alicyclobacillaceae</taxon>
        <taxon>Alicyclobacillus</taxon>
    </lineage>
</organism>
<sequence>MTGKPPTTYAEWSACLEQLALGRREDELLEQMRRGSIAWERGVAERLTARIGDYLGHELKRISDQFLREQRAGFANLESLGLFLIGAKKRLHFLWRVATLPALPHEVQEALVQAIDQFAESAEASLLQTACEDRTGELARLIKDLSMTRYREAPPPAPAGHAETSTAPQDSIPSPKRRVILP</sequence>
<dbReference type="EMBL" id="FTOO01000005">
    <property type="protein sequence ID" value="SIS85259.1"/>
    <property type="molecule type" value="Genomic_DNA"/>
</dbReference>
<proteinExistence type="predicted"/>
<reference evidence="3" key="1">
    <citation type="submission" date="2017-01" db="EMBL/GenBank/DDBJ databases">
        <authorList>
            <person name="Varghese N."/>
            <person name="Submissions S."/>
        </authorList>
    </citation>
    <scope>NUCLEOTIDE SEQUENCE [LARGE SCALE GENOMIC DNA]</scope>
    <source>
        <strain evidence="3">DSM 16176</strain>
    </source>
</reference>
<keyword evidence="3" id="KW-1185">Reference proteome</keyword>
<dbReference type="AlphaFoldDB" id="A0A1N7MH30"/>
<dbReference type="RefSeq" id="WP_076346678.1">
    <property type="nucleotide sequence ID" value="NZ_FTOO01000005.1"/>
</dbReference>
<protein>
    <submittedName>
        <fullName evidence="2">Uncharacterized protein</fullName>
    </submittedName>
</protein>
<dbReference type="Proteomes" id="UP000186156">
    <property type="component" value="Unassembled WGS sequence"/>
</dbReference>